<evidence type="ECO:0000313" key="2">
    <source>
        <dbReference type="Proteomes" id="UP000694416"/>
    </source>
</evidence>
<dbReference type="Proteomes" id="UP000694416">
    <property type="component" value="Unplaced"/>
</dbReference>
<reference evidence="1" key="1">
    <citation type="submission" date="2025-08" db="UniProtKB">
        <authorList>
            <consortium name="Ensembl"/>
        </authorList>
    </citation>
    <scope>IDENTIFICATION</scope>
</reference>
<evidence type="ECO:0000313" key="1">
    <source>
        <dbReference type="Ensembl" id="ENSPTEP00000016129.1"/>
    </source>
</evidence>
<sequence length="150" mass="16117">EEGPTLVPMSRLLALSLLTWDSAMSARSSASSNSCCTLRNLDRLVLLLQLLLATLEGDLLGLVQPVLQVLNGLLHVLLHALQVVVGADCVVQLNLGVLRIRRGLIAAACLCIQGGLQRVHHPQVVALGLFHLLVLLCQLPLDLCLDLVEL</sequence>
<name>A0A8C9H6I6_9PRIM</name>
<protein>
    <submittedName>
        <fullName evidence="1">Uncharacterized protein</fullName>
    </submittedName>
</protein>
<dbReference type="Ensembl" id="ENSPTET00000023948.1">
    <property type="protein sequence ID" value="ENSPTEP00000016129.1"/>
    <property type="gene ID" value="ENSPTEG00000017734.1"/>
</dbReference>
<dbReference type="AlphaFoldDB" id="A0A8C9H6I6"/>
<keyword evidence="2" id="KW-1185">Reference proteome</keyword>
<proteinExistence type="predicted"/>
<organism evidence="1 2">
    <name type="scientific">Piliocolobus tephrosceles</name>
    <name type="common">Ugandan red Colobus</name>
    <dbReference type="NCBI Taxonomy" id="591936"/>
    <lineage>
        <taxon>Eukaryota</taxon>
        <taxon>Metazoa</taxon>
        <taxon>Chordata</taxon>
        <taxon>Craniata</taxon>
        <taxon>Vertebrata</taxon>
        <taxon>Euteleostomi</taxon>
        <taxon>Mammalia</taxon>
        <taxon>Eutheria</taxon>
        <taxon>Euarchontoglires</taxon>
        <taxon>Primates</taxon>
        <taxon>Haplorrhini</taxon>
        <taxon>Catarrhini</taxon>
        <taxon>Cercopithecidae</taxon>
        <taxon>Colobinae</taxon>
        <taxon>Piliocolobus</taxon>
    </lineage>
</organism>
<accession>A0A8C9H6I6</accession>
<reference evidence="1" key="2">
    <citation type="submission" date="2025-09" db="UniProtKB">
        <authorList>
            <consortium name="Ensembl"/>
        </authorList>
    </citation>
    <scope>IDENTIFICATION</scope>
</reference>